<dbReference type="AlphaFoldDB" id="A0A942YWR5"/>
<organism evidence="2 3">
    <name type="scientific">Neobacillus rhizophilus</name>
    <dbReference type="NCBI Taxonomy" id="2833579"/>
    <lineage>
        <taxon>Bacteria</taxon>
        <taxon>Bacillati</taxon>
        <taxon>Bacillota</taxon>
        <taxon>Bacilli</taxon>
        <taxon>Bacillales</taxon>
        <taxon>Bacillaceae</taxon>
        <taxon>Neobacillus</taxon>
    </lineage>
</organism>
<evidence type="ECO:0000313" key="2">
    <source>
        <dbReference type="EMBL" id="MBS4215262.1"/>
    </source>
</evidence>
<sequence>MDKKQIEYKILELKDEYLQLQHNLEKLEYVKGNIAPLEKRLSEIEEELNSLNQLLRQIAGQTQK</sequence>
<evidence type="ECO:0000256" key="1">
    <source>
        <dbReference type="SAM" id="Coils"/>
    </source>
</evidence>
<evidence type="ECO:0000313" key="3">
    <source>
        <dbReference type="Proteomes" id="UP000679749"/>
    </source>
</evidence>
<protein>
    <submittedName>
        <fullName evidence="2">Uncharacterized protein</fullName>
    </submittedName>
</protein>
<keyword evidence="3" id="KW-1185">Reference proteome</keyword>
<name>A0A942YWR5_9BACI</name>
<accession>A0A942YWR5</accession>
<comment type="caution">
    <text evidence="2">The sequence shown here is derived from an EMBL/GenBank/DDBJ whole genome shotgun (WGS) entry which is preliminary data.</text>
</comment>
<proteinExistence type="predicted"/>
<dbReference type="Proteomes" id="UP000679749">
    <property type="component" value="Unassembled WGS sequence"/>
</dbReference>
<dbReference type="RefSeq" id="WP_213119738.1">
    <property type="nucleotide sequence ID" value="NZ_JAGYPF010000004.1"/>
</dbReference>
<gene>
    <name evidence="2" type="ORF">KHA99_22755</name>
</gene>
<feature type="coiled-coil region" evidence="1">
    <location>
        <begin position="3"/>
        <end position="64"/>
    </location>
</feature>
<dbReference type="EMBL" id="JAGYPF010000004">
    <property type="protein sequence ID" value="MBS4215262.1"/>
    <property type="molecule type" value="Genomic_DNA"/>
</dbReference>
<keyword evidence="1" id="KW-0175">Coiled coil</keyword>
<dbReference type="InterPro" id="IPR048062">
    <property type="entry name" value="SE1832-like"/>
</dbReference>
<reference evidence="2" key="1">
    <citation type="submission" date="2021-05" db="EMBL/GenBank/DDBJ databases">
        <title>Novel Bacillus species.</title>
        <authorList>
            <person name="Liu G."/>
        </authorList>
    </citation>
    <scope>NUCLEOTIDE SEQUENCE</scope>
    <source>
        <strain evidence="2">FJAT-49825</strain>
    </source>
</reference>
<dbReference type="NCBIfam" id="NF040877">
    <property type="entry name" value="SE1832_fam"/>
    <property type="match status" value="1"/>
</dbReference>